<proteinExistence type="predicted"/>
<feature type="chain" id="PRO_5018146407" description="GPI anchored protein" evidence="1">
    <location>
        <begin position="26"/>
        <end position="421"/>
    </location>
</feature>
<organism evidence="2 3">
    <name type="scientific">Terfezia boudieri ATCC MYA-4762</name>
    <dbReference type="NCBI Taxonomy" id="1051890"/>
    <lineage>
        <taxon>Eukaryota</taxon>
        <taxon>Fungi</taxon>
        <taxon>Dikarya</taxon>
        <taxon>Ascomycota</taxon>
        <taxon>Pezizomycotina</taxon>
        <taxon>Pezizomycetes</taxon>
        <taxon>Pezizales</taxon>
        <taxon>Pezizaceae</taxon>
        <taxon>Terfezia</taxon>
    </lineage>
</organism>
<dbReference type="AlphaFoldDB" id="A0A3N4LUS1"/>
<dbReference type="Proteomes" id="UP000267821">
    <property type="component" value="Unassembled WGS sequence"/>
</dbReference>
<dbReference type="EMBL" id="ML121539">
    <property type="protein sequence ID" value="RPB24942.1"/>
    <property type="molecule type" value="Genomic_DNA"/>
</dbReference>
<evidence type="ECO:0008006" key="4">
    <source>
        <dbReference type="Google" id="ProtNLM"/>
    </source>
</evidence>
<keyword evidence="1" id="KW-0732">Signal</keyword>
<reference evidence="2 3" key="1">
    <citation type="journal article" date="2018" name="Nat. Ecol. Evol.">
        <title>Pezizomycetes genomes reveal the molecular basis of ectomycorrhizal truffle lifestyle.</title>
        <authorList>
            <person name="Murat C."/>
            <person name="Payen T."/>
            <person name="Noel B."/>
            <person name="Kuo A."/>
            <person name="Morin E."/>
            <person name="Chen J."/>
            <person name="Kohler A."/>
            <person name="Krizsan K."/>
            <person name="Balestrini R."/>
            <person name="Da Silva C."/>
            <person name="Montanini B."/>
            <person name="Hainaut M."/>
            <person name="Levati E."/>
            <person name="Barry K.W."/>
            <person name="Belfiori B."/>
            <person name="Cichocki N."/>
            <person name="Clum A."/>
            <person name="Dockter R.B."/>
            <person name="Fauchery L."/>
            <person name="Guy J."/>
            <person name="Iotti M."/>
            <person name="Le Tacon F."/>
            <person name="Lindquist E.A."/>
            <person name="Lipzen A."/>
            <person name="Malagnac F."/>
            <person name="Mello A."/>
            <person name="Molinier V."/>
            <person name="Miyauchi S."/>
            <person name="Poulain J."/>
            <person name="Riccioni C."/>
            <person name="Rubini A."/>
            <person name="Sitrit Y."/>
            <person name="Splivallo R."/>
            <person name="Traeger S."/>
            <person name="Wang M."/>
            <person name="Zifcakova L."/>
            <person name="Wipf D."/>
            <person name="Zambonelli A."/>
            <person name="Paolocci F."/>
            <person name="Nowrousian M."/>
            <person name="Ottonello S."/>
            <person name="Baldrian P."/>
            <person name="Spatafora J.W."/>
            <person name="Henrissat B."/>
            <person name="Nagy L.G."/>
            <person name="Aury J.M."/>
            <person name="Wincker P."/>
            <person name="Grigoriev I.V."/>
            <person name="Bonfante P."/>
            <person name="Martin F.M."/>
        </authorList>
    </citation>
    <scope>NUCLEOTIDE SEQUENCE [LARGE SCALE GENOMIC DNA]</scope>
    <source>
        <strain evidence="2 3">ATCC MYA-4762</strain>
    </source>
</reference>
<dbReference type="PANTHER" id="PTHR39599:SF2">
    <property type="entry name" value="ANCHORED PROTEIN, PUTATIVE (AFU_ORTHOLOGUE AFUA_1G09650)-RELATED"/>
    <property type="match status" value="1"/>
</dbReference>
<keyword evidence="3" id="KW-1185">Reference proteome</keyword>
<accession>A0A3N4LUS1</accession>
<sequence>MQPGKHISTASILAPLLLLAPALVASTVPWPFANDVNPQSPAMKYWPAGTKPSDETIQALKHQHELRSLQHNAVPVAVRKMPPEESVKFYHYSDPFVRNIPGYFSPAEEVSVLRARNVGSSDLFDLQAPHYGTPLSQLWKRQFSCPGNHYACDSINAPAYCCRVDQTCIKIQDTGMGTVGCCPSGHMCEGPLKSCNSDQVACNASQGGGCCVQGYKCSPNGCVPDNSSGKTATPTVEGAQTTQACSSGSYACPSTLAGGCCATGRACGVDLCPATETQQLPPPVPTDTCPTGFYSCAARFNGGCCRIGRDCAMANCPARSTGSTTAGDELKTTPTAFYVPTGSCQTGWHTCPPSFNGGCCPTGYDCGVTNCPANTLAGILPAEIKRMPVSTGSAEIRAAGIGVVKEVVVIVGVVVGVNAFA</sequence>
<name>A0A3N4LUS1_9PEZI</name>
<evidence type="ECO:0000313" key="3">
    <source>
        <dbReference type="Proteomes" id="UP000267821"/>
    </source>
</evidence>
<protein>
    <recommendedName>
        <fullName evidence="4">GPI anchored protein</fullName>
    </recommendedName>
</protein>
<feature type="signal peptide" evidence="1">
    <location>
        <begin position="1"/>
        <end position="25"/>
    </location>
</feature>
<dbReference type="OrthoDB" id="2426396at2759"/>
<evidence type="ECO:0000313" key="2">
    <source>
        <dbReference type="EMBL" id="RPB24942.1"/>
    </source>
</evidence>
<dbReference type="PANTHER" id="PTHR39599">
    <property type="entry name" value="GPI-ANCHORED PROTEIN (EUROFUNG)-RELATED-RELATED"/>
    <property type="match status" value="1"/>
</dbReference>
<evidence type="ECO:0000256" key="1">
    <source>
        <dbReference type="SAM" id="SignalP"/>
    </source>
</evidence>
<dbReference type="InParanoid" id="A0A3N4LUS1"/>
<gene>
    <name evidence="2" type="ORF">L211DRAFT_836803</name>
</gene>
<dbReference type="STRING" id="1051890.A0A3N4LUS1"/>